<evidence type="ECO:0000313" key="2">
    <source>
        <dbReference type="EMBL" id="KXJ85870.1"/>
    </source>
</evidence>
<dbReference type="Proteomes" id="UP000070501">
    <property type="component" value="Unassembled WGS sequence"/>
</dbReference>
<dbReference type="AlphaFoldDB" id="A0A136ILN3"/>
<keyword evidence="3" id="KW-1185">Reference proteome</keyword>
<accession>A0A136ILN3</accession>
<gene>
    <name evidence="2" type="ORF">Micbo1qcDRAFT_169017</name>
</gene>
<evidence type="ECO:0000313" key="3">
    <source>
        <dbReference type="Proteomes" id="UP000070501"/>
    </source>
</evidence>
<evidence type="ECO:0000256" key="1">
    <source>
        <dbReference type="SAM" id="SignalP"/>
    </source>
</evidence>
<feature type="non-terminal residue" evidence="2">
    <location>
        <position position="83"/>
    </location>
</feature>
<organism evidence="2 3">
    <name type="scientific">Microdochium bolleyi</name>
    <dbReference type="NCBI Taxonomy" id="196109"/>
    <lineage>
        <taxon>Eukaryota</taxon>
        <taxon>Fungi</taxon>
        <taxon>Dikarya</taxon>
        <taxon>Ascomycota</taxon>
        <taxon>Pezizomycotina</taxon>
        <taxon>Sordariomycetes</taxon>
        <taxon>Xylariomycetidae</taxon>
        <taxon>Xylariales</taxon>
        <taxon>Microdochiaceae</taxon>
        <taxon>Microdochium</taxon>
    </lineage>
</organism>
<name>A0A136ILN3_9PEZI</name>
<keyword evidence="1" id="KW-0732">Signal</keyword>
<protein>
    <submittedName>
        <fullName evidence="2">Uncharacterized protein</fullName>
    </submittedName>
</protein>
<dbReference type="OrthoDB" id="3762657at2759"/>
<feature type="signal peptide" evidence="1">
    <location>
        <begin position="1"/>
        <end position="19"/>
    </location>
</feature>
<reference evidence="3" key="1">
    <citation type="submission" date="2016-02" db="EMBL/GenBank/DDBJ databases">
        <title>Draft genome sequence of Microdochium bolleyi, a fungal endophyte of beachgrass.</title>
        <authorList>
            <consortium name="DOE Joint Genome Institute"/>
            <person name="David A.S."/>
            <person name="May G."/>
            <person name="Haridas S."/>
            <person name="Lim J."/>
            <person name="Wang M."/>
            <person name="Labutti K."/>
            <person name="Lipzen A."/>
            <person name="Barry K."/>
            <person name="Grigoriev I.V."/>
        </authorList>
    </citation>
    <scope>NUCLEOTIDE SEQUENCE [LARGE SCALE GENOMIC DNA]</scope>
    <source>
        <strain evidence="3">J235TASD1</strain>
    </source>
</reference>
<dbReference type="InParanoid" id="A0A136ILN3"/>
<proteinExistence type="predicted"/>
<dbReference type="EMBL" id="KQ964273">
    <property type="protein sequence ID" value="KXJ85870.1"/>
    <property type="molecule type" value="Genomic_DNA"/>
</dbReference>
<sequence>MELIKFLGVLAAALPLVYGAPTPAAENLHPKILEAMKRDLGLDAEAATQRVARDIAATEVIENVRRSAGAAFGGAWLSEEGRS</sequence>
<dbReference type="InterPro" id="IPR035070">
    <property type="entry name" value="Streptogrisin_prodomain"/>
</dbReference>
<feature type="chain" id="PRO_5007292795" evidence="1">
    <location>
        <begin position="20"/>
        <end position="83"/>
    </location>
</feature>
<dbReference type="Gene3D" id="3.30.300.50">
    <property type="match status" value="1"/>
</dbReference>